<evidence type="ECO:0000313" key="2">
    <source>
        <dbReference type="EMBL" id="RXF67109.1"/>
    </source>
</evidence>
<keyword evidence="1" id="KW-0472">Membrane</keyword>
<sequence length="59" mass="5696">MTEAHGPGEQRGAPAVRWAAGAAVAAGLACAVAAAVTLWASEGARVFADAALAAVIACF</sequence>
<keyword evidence="3" id="KW-1185">Reference proteome</keyword>
<name>A0A4Q0M367_9HYPH</name>
<evidence type="ECO:0000256" key="1">
    <source>
        <dbReference type="SAM" id="Phobius"/>
    </source>
</evidence>
<organism evidence="2 3">
    <name type="scientific">Hansschlegelia zhihuaiae</name>
    <dbReference type="NCBI Taxonomy" id="405005"/>
    <lineage>
        <taxon>Bacteria</taxon>
        <taxon>Pseudomonadati</taxon>
        <taxon>Pseudomonadota</taxon>
        <taxon>Alphaproteobacteria</taxon>
        <taxon>Hyphomicrobiales</taxon>
        <taxon>Methylopilaceae</taxon>
        <taxon>Hansschlegelia</taxon>
    </lineage>
</organism>
<dbReference type="AlphaFoldDB" id="A0A4Q0M367"/>
<dbReference type="Proteomes" id="UP000289708">
    <property type="component" value="Unassembled WGS sequence"/>
</dbReference>
<accession>A0A4Q0M367</accession>
<keyword evidence="1" id="KW-0812">Transmembrane</keyword>
<proteinExistence type="predicted"/>
<comment type="caution">
    <text evidence="2">The sequence shown here is derived from an EMBL/GenBank/DDBJ whole genome shotgun (WGS) entry which is preliminary data.</text>
</comment>
<feature type="transmembrane region" description="Helical" evidence="1">
    <location>
        <begin position="18"/>
        <end position="40"/>
    </location>
</feature>
<dbReference type="RefSeq" id="WP_128779537.1">
    <property type="nucleotide sequence ID" value="NZ_RYFI01000037.1"/>
</dbReference>
<gene>
    <name evidence="2" type="ORF">EK403_21680</name>
</gene>
<evidence type="ECO:0000313" key="3">
    <source>
        <dbReference type="Proteomes" id="UP000289708"/>
    </source>
</evidence>
<keyword evidence="1" id="KW-1133">Transmembrane helix</keyword>
<reference evidence="2 3" key="1">
    <citation type="submission" date="2018-12" db="EMBL/GenBank/DDBJ databases">
        <title>bacterium Hansschlegelia zhihuaiae S113.</title>
        <authorList>
            <person name="He J."/>
        </authorList>
    </citation>
    <scope>NUCLEOTIDE SEQUENCE [LARGE SCALE GENOMIC DNA]</scope>
    <source>
        <strain evidence="2 3">S 113</strain>
    </source>
</reference>
<dbReference type="EMBL" id="RYFI01000037">
    <property type="protein sequence ID" value="RXF67109.1"/>
    <property type="molecule type" value="Genomic_DNA"/>
</dbReference>
<protein>
    <submittedName>
        <fullName evidence="2">Uncharacterized protein</fullName>
    </submittedName>
</protein>